<evidence type="ECO:0000313" key="2">
    <source>
        <dbReference type="EMBL" id="MBM3332250.1"/>
    </source>
</evidence>
<reference evidence="2" key="1">
    <citation type="submission" date="2019-03" db="EMBL/GenBank/DDBJ databases">
        <title>Lake Tanganyika Metagenome-Assembled Genomes (MAGs).</title>
        <authorList>
            <person name="Tran P."/>
        </authorList>
    </citation>
    <scope>NUCLEOTIDE SEQUENCE</scope>
    <source>
        <strain evidence="2">K_DeepCast_150m_m2_040</strain>
    </source>
</reference>
<protein>
    <recommendedName>
        <fullName evidence="4">Tetratricopeptide repeat protein</fullName>
    </recommendedName>
</protein>
<organism evidence="2 3">
    <name type="scientific">candidate division WOR-3 bacterium</name>
    <dbReference type="NCBI Taxonomy" id="2052148"/>
    <lineage>
        <taxon>Bacteria</taxon>
        <taxon>Bacteria division WOR-3</taxon>
    </lineage>
</organism>
<evidence type="ECO:0000256" key="1">
    <source>
        <dbReference type="SAM" id="Phobius"/>
    </source>
</evidence>
<accession>A0A938BS44</accession>
<comment type="caution">
    <text evidence="2">The sequence shown here is derived from an EMBL/GenBank/DDBJ whole genome shotgun (WGS) entry which is preliminary data.</text>
</comment>
<dbReference type="Proteomes" id="UP000779900">
    <property type="component" value="Unassembled WGS sequence"/>
</dbReference>
<sequence>MLTEVTPRPRPPGRAGPLAGVLPAVLIVWGFVGAYLLQLSIDRAGEDRLREKAVAEMAYFPSGRFVSQSSIEFQSLAADFVWLRGIQYYGYHLMSDRKYEWLGHVFDILTSLDPGFVGAYHFGGITLAWDAGKPHEAMDFLVKGMKANPMNWQIPFDAGFICYMLLRDYGRASTFFEAASKMPNAWFILSRWAAIAKAKSGDFQTARDMWVDILKGTENRALKALVVRQLRNLDLTESTDRLQKAVFSFQEDRKRMPTDLRELQATGYVERIPEEPYGGRFYLKDGKVLTTTPPNQRE</sequence>
<dbReference type="InterPro" id="IPR011990">
    <property type="entry name" value="TPR-like_helical_dom_sf"/>
</dbReference>
<name>A0A938BS44_UNCW3</name>
<dbReference type="EMBL" id="VGIR01000070">
    <property type="protein sequence ID" value="MBM3332250.1"/>
    <property type="molecule type" value="Genomic_DNA"/>
</dbReference>
<dbReference type="Gene3D" id="1.25.40.10">
    <property type="entry name" value="Tetratricopeptide repeat domain"/>
    <property type="match status" value="1"/>
</dbReference>
<evidence type="ECO:0000313" key="3">
    <source>
        <dbReference type="Proteomes" id="UP000779900"/>
    </source>
</evidence>
<dbReference type="SUPFAM" id="SSF48452">
    <property type="entry name" value="TPR-like"/>
    <property type="match status" value="1"/>
</dbReference>
<keyword evidence="1" id="KW-0472">Membrane</keyword>
<gene>
    <name evidence="2" type="ORF">FJY68_10470</name>
</gene>
<feature type="transmembrane region" description="Helical" evidence="1">
    <location>
        <begin position="20"/>
        <end position="41"/>
    </location>
</feature>
<dbReference type="AlphaFoldDB" id="A0A938BS44"/>
<evidence type="ECO:0008006" key="4">
    <source>
        <dbReference type="Google" id="ProtNLM"/>
    </source>
</evidence>
<proteinExistence type="predicted"/>
<keyword evidence="1" id="KW-1133">Transmembrane helix</keyword>
<keyword evidence="1" id="KW-0812">Transmembrane</keyword>